<dbReference type="PANTHER" id="PTHR30204:SF69">
    <property type="entry name" value="MERR-FAMILY TRANSCRIPTIONAL REGULATOR"/>
    <property type="match status" value="1"/>
</dbReference>
<dbReference type="EMBL" id="JBHUKU010000003">
    <property type="protein sequence ID" value="MFD2458020.1"/>
    <property type="molecule type" value="Genomic_DNA"/>
</dbReference>
<keyword evidence="7" id="KW-1185">Reference proteome</keyword>
<keyword evidence="1" id="KW-0678">Repressor</keyword>
<keyword evidence="2" id="KW-0805">Transcription regulation</keyword>
<dbReference type="InterPro" id="IPR000551">
    <property type="entry name" value="MerR-type_HTH_dom"/>
</dbReference>
<evidence type="ECO:0000313" key="7">
    <source>
        <dbReference type="Proteomes" id="UP001597419"/>
    </source>
</evidence>
<accession>A0ABW5GAC0</accession>
<evidence type="ECO:0000313" key="6">
    <source>
        <dbReference type="EMBL" id="MFD2458020.1"/>
    </source>
</evidence>
<evidence type="ECO:0000256" key="4">
    <source>
        <dbReference type="ARBA" id="ARBA00023163"/>
    </source>
</evidence>
<evidence type="ECO:0000256" key="1">
    <source>
        <dbReference type="ARBA" id="ARBA00022491"/>
    </source>
</evidence>
<dbReference type="InterPro" id="IPR047057">
    <property type="entry name" value="MerR_fam"/>
</dbReference>
<proteinExistence type="predicted"/>
<dbReference type="SUPFAM" id="SSF46955">
    <property type="entry name" value="Putative DNA-binding domain"/>
    <property type="match status" value="1"/>
</dbReference>
<evidence type="ECO:0000256" key="3">
    <source>
        <dbReference type="ARBA" id="ARBA00023125"/>
    </source>
</evidence>
<gene>
    <name evidence="6" type="ORF">ACFSYJ_05405</name>
</gene>
<evidence type="ECO:0000256" key="2">
    <source>
        <dbReference type="ARBA" id="ARBA00023015"/>
    </source>
</evidence>
<reference evidence="7" key="1">
    <citation type="journal article" date="2019" name="Int. J. Syst. Evol. Microbiol.">
        <title>The Global Catalogue of Microorganisms (GCM) 10K type strain sequencing project: providing services to taxonomists for standard genome sequencing and annotation.</title>
        <authorList>
            <consortium name="The Broad Institute Genomics Platform"/>
            <consortium name="The Broad Institute Genome Sequencing Center for Infectious Disease"/>
            <person name="Wu L."/>
            <person name="Ma J."/>
        </authorList>
    </citation>
    <scope>NUCLEOTIDE SEQUENCE [LARGE SCALE GENOMIC DNA]</scope>
    <source>
        <strain evidence="7">CGMCC 4.7643</strain>
    </source>
</reference>
<dbReference type="Pfam" id="PF13411">
    <property type="entry name" value="MerR_1"/>
    <property type="match status" value="1"/>
</dbReference>
<dbReference type="CDD" id="cd00592">
    <property type="entry name" value="HTH_MerR-like"/>
    <property type="match status" value="1"/>
</dbReference>
<dbReference type="Gene3D" id="1.10.1660.10">
    <property type="match status" value="1"/>
</dbReference>
<feature type="domain" description="HTH merR-type" evidence="5">
    <location>
        <begin position="1"/>
        <end position="69"/>
    </location>
</feature>
<comment type="caution">
    <text evidence="6">The sequence shown here is derived from an EMBL/GenBank/DDBJ whole genome shotgun (WGS) entry which is preliminary data.</text>
</comment>
<name>A0ABW5GAC0_9PSEU</name>
<dbReference type="RefSeq" id="WP_345395740.1">
    <property type="nucleotide sequence ID" value="NZ_BAABHG010000007.1"/>
</dbReference>
<organism evidence="6 7">
    <name type="scientific">Amycolatopsis samaneae</name>
    <dbReference type="NCBI Taxonomy" id="664691"/>
    <lineage>
        <taxon>Bacteria</taxon>
        <taxon>Bacillati</taxon>
        <taxon>Actinomycetota</taxon>
        <taxon>Actinomycetes</taxon>
        <taxon>Pseudonocardiales</taxon>
        <taxon>Pseudonocardiaceae</taxon>
        <taxon>Amycolatopsis</taxon>
    </lineage>
</organism>
<keyword evidence="4" id="KW-0804">Transcription</keyword>
<sequence>MRSIGEVAAWLGVTASALRFWDERGLVSPARKSGARHYGEDDLHRLAMVKMLRDTGMLSLDEIAVLLRGPKHGDWRVAVQTRLSEIRAQQEKLDAAEKFLGHFLSCPQADPIKDCSQLRERTDRELKGAFDR</sequence>
<protein>
    <submittedName>
        <fullName evidence="6">MerR family transcriptional regulator</fullName>
    </submittedName>
</protein>
<evidence type="ECO:0000259" key="5">
    <source>
        <dbReference type="PROSITE" id="PS50937"/>
    </source>
</evidence>
<dbReference type="InterPro" id="IPR009061">
    <property type="entry name" value="DNA-bd_dom_put_sf"/>
</dbReference>
<keyword evidence="3" id="KW-0238">DNA-binding</keyword>
<dbReference type="SMART" id="SM00422">
    <property type="entry name" value="HTH_MERR"/>
    <property type="match status" value="1"/>
</dbReference>
<dbReference type="Proteomes" id="UP001597419">
    <property type="component" value="Unassembled WGS sequence"/>
</dbReference>
<dbReference type="PROSITE" id="PS50937">
    <property type="entry name" value="HTH_MERR_2"/>
    <property type="match status" value="1"/>
</dbReference>
<dbReference type="PROSITE" id="PS00552">
    <property type="entry name" value="HTH_MERR_1"/>
    <property type="match status" value="1"/>
</dbReference>
<dbReference type="PANTHER" id="PTHR30204">
    <property type="entry name" value="REDOX-CYCLING DRUG-SENSING TRANSCRIPTIONAL ACTIVATOR SOXR"/>
    <property type="match status" value="1"/>
</dbReference>